<dbReference type="AlphaFoldDB" id="A0A371XIQ3"/>
<dbReference type="InterPro" id="IPR036249">
    <property type="entry name" value="Thioredoxin-like_sf"/>
</dbReference>
<evidence type="ECO:0000259" key="1">
    <source>
        <dbReference type="PROSITE" id="PS50404"/>
    </source>
</evidence>
<accession>A0A371XIQ3</accession>
<organism evidence="2 3">
    <name type="scientific">Mesorhizobium denitrificans</name>
    <dbReference type="NCBI Taxonomy" id="2294114"/>
    <lineage>
        <taxon>Bacteria</taxon>
        <taxon>Pseudomonadati</taxon>
        <taxon>Pseudomonadota</taxon>
        <taxon>Alphaproteobacteria</taxon>
        <taxon>Hyphomicrobiales</taxon>
        <taxon>Phyllobacteriaceae</taxon>
        <taxon>Mesorhizobium</taxon>
    </lineage>
</organism>
<dbReference type="PROSITE" id="PS50404">
    <property type="entry name" value="GST_NTER"/>
    <property type="match status" value="1"/>
</dbReference>
<dbReference type="CDD" id="cd03194">
    <property type="entry name" value="GST_C_3"/>
    <property type="match status" value="1"/>
</dbReference>
<dbReference type="CDD" id="cd03043">
    <property type="entry name" value="GST_N_1"/>
    <property type="match status" value="1"/>
</dbReference>
<dbReference type="GO" id="GO:0006559">
    <property type="term" value="P:L-phenylalanine catabolic process"/>
    <property type="evidence" value="ECO:0007669"/>
    <property type="project" value="TreeGrafter"/>
</dbReference>
<name>A0A371XIQ3_9HYPH</name>
<dbReference type="PANTHER" id="PTHR42673">
    <property type="entry name" value="MALEYLACETOACETATE ISOMERASE"/>
    <property type="match status" value="1"/>
</dbReference>
<keyword evidence="2" id="KW-0808">Transferase</keyword>
<reference evidence="3" key="1">
    <citation type="submission" date="2018-08" db="EMBL/GenBank/DDBJ databases">
        <authorList>
            <person name="Im W.T."/>
        </authorList>
    </citation>
    <scope>NUCLEOTIDE SEQUENCE [LARGE SCALE GENOMIC DNA]</scope>
    <source>
        <strain evidence="3">LA-28</strain>
    </source>
</reference>
<dbReference type="GO" id="GO:0004364">
    <property type="term" value="F:glutathione transferase activity"/>
    <property type="evidence" value="ECO:0007669"/>
    <property type="project" value="TreeGrafter"/>
</dbReference>
<comment type="caution">
    <text evidence="2">The sequence shown here is derived from an EMBL/GenBank/DDBJ whole genome shotgun (WGS) entry which is preliminary data.</text>
</comment>
<dbReference type="SUPFAM" id="SSF47616">
    <property type="entry name" value="GST C-terminal domain-like"/>
    <property type="match status" value="1"/>
</dbReference>
<dbReference type="RefSeq" id="WP_116622413.1">
    <property type="nucleotide sequence ID" value="NZ_QURN01000002.1"/>
</dbReference>
<dbReference type="SUPFAM" id="SSF52833">
    <property type="entry name" value="Thioredoxin-like"/>
    <property type="match status" value="1"/>
</dbReference>
<protein>
    <submittedName>
        <fullName evidence="2">Glutathione S-transferase family protein</fullName>
    </submittedName>
</protein>
<dbReference type="GO" id="GO:0006749">
    <property type="term" value="P:glutathione metabolic process"/>
    <property type="evidence" value="ECO:0007669"/>
    <property type="project" value="TreeGrafter"/>
</dbReference>
<feature type="domain" description="GST N-terminal" evidence="1">
    <location>
        <begin position="2"/>
        <end position="82"/>
    </location>
</feature>
<gene>
    <name evidence="2" type="ORF">DY251_03220</name>
</gene>
<dbReference type="Pfam" id="PF13410">
    <property type="entry name" value="GST_C_2"/>
    <property type="match status" value="1"/>
</dbReference>
<dbReference type="EMBL" id="QURN01000002">
    <property type="protein sequence ID" value="RFC69116.1"/>
    <property type="molecule type" value="Genomic_DNA"/>
</dbReference>
<dbReference type="InterPro" id="IPR004045">
    <property type="entry name" value="Glutathione_S-Trfase_N"/>
</dbReference>
<dbReference type="GO" id="GO:0016034">
    <property type="term" value="F:maleylacetoacetate isomerase activity"/>
    <property type="evidence" value="ECO:0007669"/>
    <property type="project" value="TreeGrafter"/>
</dbReference>
<dbReference type="Gene3D" id="3.40.30.10">
    <property type="entry name" value="Glutaredoxin"/>
    <property type="match status" value="1"/>
</dbReference>
<dbReference type="Gene3D" id="1.20.1050.10">
    <property type="match status" value="1"/>
</dbReference>
<keyword evidence="3" id="KW-1185">Reference proteome</keyword>
<evidence type="ECO:0000313" key="3">
    <source>
        <dbReference type="Proteomes" id="UP000262379"/>
    </source>
</evidence>
<proteinExistence type="predicted"/>
<sequence length="228" mass="25527">MYTLHIANKNYSSWSLRPWVLMRTLDIPFEEHQVPFPTGSSFELYRPFSPSGRVPCITDDGRAVWDSLAIVEYLAERHAGVWPQDAGARAWARCAASEMHSSFSALRNDCTMNCGLRITPHPYSDALRQDLFRLGDLWNDGFARFGGPWLAGKNFTAVDAFFAPVAFRAQTYGLEFDGAASSYPQRLRDLPAMREWYAAGLAETWREPNHEAEALAAGTVTADLRATA</sequence>
<dbReference type="InterPro" id="IPR040079">
    <property type="entry name" value="Glutathione_S-Trfase"/>
</dbReference>
<dbReference type="PANTHER" id="PTHR42673:SF4">
    <property type="entry name" value="MALEYLACETOACETATE ISOMERASE"/>
    <property type="match status" value="1"/>
</dbReference>
<evidence type="ECO:0000313" key="2">
    <source>
        <dbReference type="EMBL" id="RFC69116.1"/>
    </source>
</evidence>
<dbReference type="InterPro" id="IPR036282">
    <property type="entry name" value="Glutathione-S-Trfase_C_sf"/>
</dbReference>
<dbReference type="Pfam" id="PF13409">
    <property type="entry name" value="GST_N_2"/>
    <property type="match status" value="1"/>
</dbReference>
<dbReference type="Proteomes" id="UP000262379">
    <property type="component" value="Unassembled WGS sequence"/>
</dbReference>
<dbReference type="SFLD" id="SFLDS00019">
    <property type="entry name" value="Glutathione_Transferase_(cytos"/>
    <property type="match status" value="1"/>
</dbReference>